<keyword evidence="20" id="KW-1185">Reference proteome</keyword>
<evidence type="ECO:0000256" key="5">
    <source>
        <dbReference type="ARBA" id="ARBA00022496"/>
    </source>
</evidence>
<evidence type="ECO:0000313" key="20">
    <source>
        <dbReference type="Proteomes" id="UP001305928"/>
    </source>
</evidence>
<accession>A0ABZ0PU12</accession>
<feature type="domain" description="TonB-dependent receptor plug" evidence="18">
    <location>
        <begin position="71"/>
        <end position="166"/>
    </location>
</feature>
<evidence type="ECO:0000256" key="4">
    <source>
        <dbReference type="ARBA" id="ARBA00022452"/>
    </source>
</evidence>
<proteinExistence type="inferred from homology"/>
<dbReference type="PROSITE" id="PS52016">
    <property type="entry name" value="TONB_DEPENDENT_REC_3"/>
    <property type="match status" value="1"/>
</dbReference>
<keyword evidence="4 14" id="KW-1134">Transmembrane beta strand</keyword>
<keyword evidence="11 14" id="KW-0472">Membrane</keyword>
<gene>
    <name evidence="19" type="ORF">SBP02_16575</name>
</gene>
<keyword evidence="13 14" id="KW-0998">Cell outer membrane</keyword>
<evidence type="ECO:0000259" key="17">
    <source>
        <dbReference type="Pfam" id="PF00593"/>
    </source>
</evidence>
<keyword evidence="12 19" id="KW-0675">Receptor</keyword>
<keyword evidence="7 16" id="KW-0732">Signal</keyword>
<keyword evidence="9" id="KW-0406">Ion transport</keyword>
<dbReference type="Pfam" id="PF00593">
    <property type="entry name" value="TonB_dep_Rec_b-barrel"/>
    <property type="match status" value="1"/>
</dbReference>
<evidence type="ECO:0000256" key="12">
    <source>
        <dbReference type="ARBA" id="ARBA00023170"/>
    </source>
</evidence>
<evidence type="ECO:0000313" key="19">
    <source>
        <dbReference type="EMBL" id="WPC04369.1"/>
    </source>
</evidence>
<dbReference type="CDD" id="cd01347">
    <property type="entry name" value="ligand_gated_channel"/>
    <property type="match status" value="1"/>
</dbReference>
<dbReference type="InterPro" id="IPR010105">
    <property type="entry name" value="TonB_sidphr_rcpt"/>
</dbReference>
<organism evidence="19 20">
    <name type="scientific">Pseudomonas benzenivorans</name>
    <dbReference type="NCBI Taxonomy" id="556533"/>
    <lineage>
        <taxon>Bacteria</taxon>
        <taxon>Pseudomonadati</taxon>
        <taxon>Pseudomonadota</taxon>
        <taxon>Gammaproteobacteria</taxon>
        <taxon>Pseudomonadales</taxon>
        <taxon>Pseudomonadaceae</taxon>
        <taxon>Pseudomonas</taxon>
    </lineage>
</organism>
<evidence type="ECO:0000256" key="7">
    <source>
        <dbReference type="ARBA" id="ARBA00022729"/>
    </source>
</evidence>
<dbReference type="Gene3D" id="2.170.130.10">
    <property type="entry name" value="TonB-dependent receptor, plug domain"/>
    <property type="match status" value="1"/>
</dbReference>
<evidence type="ECO:0000256" key="14">
    <source>
        <dbReference type="PROSITE-ProRule" id="PRU01360"/>
    </source>
</evidence>
<evidence type="ECO:0000256" key="8">
    <source>
        <dbReference type="ARBA" id="ARBA00023004"/>
    </source>
</evidence>
<evidence type="ECO:0000256" key="9">
    <source>
        <dbReference type="ARBA" id="ARBA00023065"/>
    </source>
</evidence>
<evidence type="ECO:0000259" key="18">
    <source>
        <dbReference type="Pfam" id="PF07715"/>
    </source>
</evidence>
<dbReference type="InterPro" id="IPR039426">
    <property type="entry name" value="TonB-dep_rcpt-like"/>
</dbReference>
<dbReference type="RefSeq" id="WP_318643408.1">
    <property type="nucleotide sequence ID" value="NZ_CP137892.1"/>
</dbReference>
<dbReference type="Pfam" id="PF07715">
    <property type="entry name" value="Plug"/>
    <property type="match status" value="1"/>
</dbReference>
<keyword evidence="6 14" id="KW-0812">Transmembrane</keyword>
<dbReference type="PANTHER" id="PTHR32552:SF68">
    <property type="entry name" value="FERRICHROME OUTER MEMBRANE TRANSPORTER_PHAGE RECEPTOR"/>
    <property type="match status" value="1"/>
</dbReference>
<feature type="signal peptide" evidence="16">
    <location>
        <begin position="1"/>
        <end position="36"/>
    </location>
</feature>
<dbReference type="SUPFAM" id="SSF56935">
    <property type="entry name" value="Porins"/>
    <property type="match status" value="1"/>
</dbReference>
<evidence type="ECO:0000256" key="16">
    <source>
        <dbReference type="SAM" id="SignalP"/>
    </source>
</evidence>
<evidence type="ECO:0000256" key="13">
    <source>
        <dbReference type="ARBA" id="ARBA00023237"/>
    </source>
</evidence>
<dbReference type="InterPro" id="IPR036942">
    <property type="entry name" value="Beta-barrel_TonB_sf"/>
</dbReference>
<evidence type="ECO:0000256" key="3">
    <source>
        <dbReference type="ARBA" id="ARBA00022448"/>
    </source>
</evidence>
<dbReference type="PANTHER" id="PTHR32552">
    <property type="entry name" value="FERRICHROME IRON RECEPTOR-RELATED"/>
    <property type="match status" value="1"/>
</dbReference>
<feature type="domain" description="TonB-dependent receptor-like beta-barrel" evidence="17">
    <location>
        <begin position="240"/>
        <end position="685"/>
    </location>
</feature>
<evidence type="ECO:0000256" key="6">
    <source>
        <dbReference type="ARBA" id="ARBA00022692"/>
    </source>
</evidence>
<keyword evidence="5" id="KW-0410">Iron transport</keyword>
<feature type="chain" id="PRO_5047392323" evidence="16">
    <location>
        <begin position="37"/>
        <end position="716"/>
    </location>
</feature>
<comment type="similarity">
    <text evidence="2 14 15">Belongs to the TonB-dependent receptor family.</text>
</comment>
<dbReference type="InterPro" id="IPR000531">
    <property type="entry name" value="Beta-barrel_TonB"/>
</dbReference>
<evidence type="ECO:0000256" key="10">
    <source>
        <dbReference type="ARBA" id="ARBA00023077"/>
    </source>
</evidence>
<evidence type="ECO:0000256" key="15">
    <source>
        <dbReference type="RuleBase" id="RU003357"/>
    </source>
</evidence>
<evidence type="ECO:0000256" key="1">
    <source>
        <dbReference type="ARBA" id="ARBA00004571"/>
    </source>
</evidence>
<keyword evidence="3 14" id="KW-0813">Transport</keyword>
<evidence type="ECO:0000256" key="11">
    <source>
        <dbReference type="ARBA" id="ARBA00023136"/>
    </source>
</evidence>
<keyword evidence="8" id="KW-0408">Iron</keyword>
<dbReference type="NCBIfam" id="TIGR01783">
    <property type="entry name" value="TonB-siderophor"/>
    <property type="match status" value="1"/>
</dbReference>
<dbReference type="EMBL" id="CP137892">
    <property type="protein sequence ID" value="WPC04369.1"/>
    <property type="molecule type" value="Genomic_DNA"/>
</dbReference>
<dbReference type="Proteomes" id="UP001305928">
    <property type="component" value="Chromosome"/>
</dbReference>
<keyword evidence="10 15" id="KW-0798">TonB box</keyword>
<reference evidence="19 20" key="1">
    <citation type="submission" date="2023-11" db="EMBL/GenBank/DDBJ databases">
        <title>Complete genome of Pseudomonas benzenivorans BA3361.</title>
        <authorList>
            <person name="Shin S.Y."/>
            <person name="Song J."/>
            <person name="Kang H."/>
        </authorList>
    </citation>
    <scope>NUCLEOTIDE SEQUENCE [LARGE SCALE GENOMIC DNA]</scope>
    <source>
        <strain evidence="19 20">HNIBRBA3361</strain>
    </source>
</reference>
<protein>
    <submittedName>
        <fullName evidence="19">TonB-dependent siderophore receptor</fullName>
    </submittedName>
</protein>
<name>A0ABZ0PU12_9PSED</name>
<dbReference type="InterPro" id="IPR012910">
    <property type="entry name" value="Plug_dom"/>
</dbReference>
<evidence type="ECO:0000256" key="2">
    <source>
        <dbReference type="ARBA" id="ARBA00009810"/>
    </source>
</evidence>
<dbReference type="Gene3D" id="2.40.170.20">
    <property type="entry name" value="TonB-dependent receptor, beta-barrel domain"/>
    <property type="match status" value="1"/>
</dbReference>
<comment type="subcellular location">
    <subcellularLocation>
        <location evidence="1 14">Cell outer membrane</location>
        <topology evidence="1 14">Multi-pass membrane protein</topology>
    </subcellularLocation>
</comment>
<sequence length="716" mass="78903">MSMRDKSFCSLPQPRLLACAIASASLAFASALPVMAAETDSLTLEPMQVVQKRNAYGVERTRTATKTDTPLRNVPQSISVVTDEQIRDQSMQGMADVVRYVPGVQMAQGEGHRDAPILRGNATTADFFVDGMRDDVQYLRDLYNVERVEVLKGPNGMIFGRGGSGGLINRVSKQANWTDGRELGLTYGSWENRRMTGDFNQAVNERLALRLTALFEDSNSFRDHGELERWAINPTASFALSDATLVEVGYEHFEDDRTVDRGLPSFTKAGSSRGAPLKVNESTHFGSPDDSFSTAEVDALNGRITHDFGNGMVLTNQTRYADYAKFYQNVYPSAAYNATTNQVQLGAYNNATDRTNLINQTDLTIAGSALGFDHTLLVGAELSRQETENFRETGFFNVAGTQKNTFVTPQSSIYQGPVVFRHSASDADNESVAQTAALYLQDQIALTEQWELLVGVRYDNFKVDVDDFKGGGHTKVSSSDDLFSPRAGLIYKPLDNLSFYTSYSIAYVPRAGEQLASLNASNRALDPEEFTNREIGVKWDVTERLAATAAFYHLERTNVAATDPADPSRSILVDGQRVRGVELEITGHLTDAWQVTGGYAYQNSELQTPGFEGNEIAQVPRDSFSLWNRYDFDPQWGAGLGVIYQSDVFAANDNKVVLPSFTRVDAAVYYKVSPQLRLQLNVENLLDEEYYASAHGNNNIMPGSPLAFGLGANLSF</sequence>
<dbReference type="InterPro" id="IPR037066">
    <property type="entry name" value="Plug_dom_sf"/>
</dbReference>